<dbReference type="SUPFAM" id="SSF69618">
    <property type="entry name" value="HemD-like"/>
    <property type="match status" value="1"/>
</dbReference>
<comment type="caution">
    <text evidence="11">The sequence shown here is derived from an EMBL/GenBank/DDBJ whole genome shotgun (WGS) entry which is preliminary data.</text>
</comment>
<reference evidence="12" key="1">
    <citation type="journal article" date="2019" name="Int. J. Syst. Evol. Microbiol.">
        <title>The Global Catalogue of Microorganisms (GCM) 10K type strain sequencing project: providing services to taxonomists for standard genome sequencing and annotation.</title>
        <authorList>
            <consortium name="The Broad Institute Genomics Platform"/>
            <consortium name="The Broad Institute Genome Sequencing Center for Infectious Disease"/>
            <person name="Wu L."/>
            <person name="Ma J."/>
        </authorList>
    </citation>
    <scope>NUCLEOTIDE SEQUENCE [LARGE SCALE GENOMIC DNA]</scope>
    <source>
        <strain evidence="12">KACC 11407</strain>
    </source>
</reference>
<dbReference type="InterPro" id="IPR036108">
    <property type="entry name" value="4pyrrol_syn_uPrphyn_synt_sf"/>
</dbReference>
<dbReference type="Gene3D" id="3.40.50.10090">
    <property type="match status" value="2"/>
</dbReference>
<evidence type="ECO:0000256" key="6">
    <source>
        <dbReference type="ARBA" id="ARBA00037589"/>
    </source>
</evidence>
<gene>
    <name evidence="11" type="ORF">ACFPN1_12565</name>
</gene>
<evidence type="ECO:0000313" key="12">
    <source>
        <dbReference type="Proteomes" id="UP001596036"/>
    </source>
</evidence>
<dbReference type="Pfam" id="PF02602">
    <property type="entry name" value="HEM4"/>
    <property type="match status" value="1"/>
</dbReference>
<comment type="function">
    <text evidence="6 9">Catalyzes cyclization of the linear tetrapyrrole, hydroxymethylbilane, to the macrocyclic uroporphyrinogen III.</text>
</comment>
<comment type="pathway">
    <text evidence="1 9">Porphyrin-containing compound metabolism; protoporphyrin-IX biosynthesis; coproporphyrinogen-III from 5-aminolevulinate: step 3/4.</text>
</comment>
<evidence type="ECO:0000256" key="8">
    <source>
        <dbReference type="ARBA" id="ARBA00048617"/>
    </source>
</evidence>
<name>A0ABW0SPH3_9GAMM</name>
<evidence type="ECO:0000256" key="3">
    <source>
        <dbReference type="ARBA" id="ARBA00013109"/>
    </source>
</evidence>
<dbReference type="EMBL" id="JBHSNM010000004">
    <property type="protein sequence ID" value="MFC5570894.1"/>
    <property type="molecule type" value="Genomic_DNA"/>
</dbReference>
<dbReference type="GO" id="GO:0004852">
    <property type="term" value="F:uroporphyrinogen-III synthase activity"/>
    <property type="evidence" value="ECO:0007669"/>
    <property type="project" value="UniProtKB-EC"/>
</dbReference>
<dbReference type="InterPro" id="IPR039793">
    <property type="entry name" value="UROS/Hem4"/>
</dbReference>
<evidence type="ECO:0000313" key="11">
    <source>
        <dbReference type="EMBL" id="MFC5570894.1"/>
    </source>
</evidence>
<evidence type="ECO:0000256" key="5">
    <source>
        <dbReference type="ARBA" id="ARBA00023244"/>
    </source>
</evidence>
<dbReference type="EC" id="4.2.1.75" evidence="3 9"/>
<evidence type="ECO:0000256" key="1">
    <source>
        <dbReference type="ARBA" id="ARBA00004772"/>
    </source>
</evidence>
<dbReference type="RefSeq" id="WP_386755390.1">
    <property type="nucleotide sequence ID" value="NZ_JBHSNM010000004.1"/>
</dbReference>
<evidence type="ECO:0000259" key="10">
    <source>
        <dbReference type="Pfam" id="PF02602"/>
    </source>
</evidence>
<dbReference type="PANTHER" id="PTHR38042:SF1">
    <property type="entry name" value="UROPORPHYRINOGEN-III SYNTHASE, CHLOROPLASTIC"/>
    <property type="match status" value="1"/>
</dbReference>
<keyword evidence="5 9" id="KW-0627">Porphyrin biosynthesis</keyword>
<dbReference type="Proteomes" id="UP001596036">
    <property type="component" value="Unassembled WGS sequence"/>
</dbReference>
<dbReference type="CDD" id="cd06578">
    <property type="entry name" value="HemD"/>
    <property type="match status" value="1"/>
</dbReference>
<evidence type="ECO:0000256" key="9">
    <source>
        <dbReference type="RuleBase" id="RU366031"/>
    </source>
</evidence>
<comment type="similarity">
    <text evidence="2 9">Belongs to the uroporphyrinogen-III synthase family.</text>
</comment>
<organism evidence="11 12">
    <name type="scientific">Lysobacter yangpyeongensis</name>
    <dbReference type="NCBI Taxonomy" id="346182"/>
    <lineage>
        <taxon>Bacteria</taxon>
        <taxon>Pseudomonadati</taxon>
        <taxon>Pseudomonadota</taxon>
        <taxon>Gammaproteobacteria</taxon>
        <taxon>Lysobacterales</taxon>
        <taxon>Lysobacteraceae</taxon>
        <taxon>Lysobacter</taxon>
    </lineage>
</organism>
<feature type="domain" description="Tetrapyrrole biosynthesis uroporphyrinogen III synthase" evidence="10">
    <location>
        <begin position="29"/>
        <end position="244"/>
    </location>
</feature>
<protein>
    <recommendedName>
        <fullName evidence="7 9">Uroporphyrinogen-III synthase</fullName>
        <ecNumber evidence="3 9">4.2.1.75</ecNumber>
    </recommendedName>
</protein>
<comment type="catalytic activity">
    <reaction evidence="8 9">
        <text>hydroxymethylbilane = uroporphyrinogen III + H2O</text>
        <dbReference type="Rhea" id="RHEA:18965"/>
        <dbReference type="ChEBI" id="CHEBI:15377"/>
        <dbReference type="ChEBI" id="CHEBI:57308"/>
        <dbReference type="ChEBI" id="CHEBI:57845"/>
        <dbReference type="EC" id="4.2.1.75"/>
    </reaction>
</comment>
<accession>A0ABW0SPH3</accession>
<keyword evidence="12" id="KW-1185">Reference proteome</keyword>
<evidence type="ECO:0000256" key="7">
    <source>
        <dbReference type="ARBA" id="ARBA00040167"/>
    </source>
</evidence>
<keyword evidence="4 9" id="KW-0456">Lyase</keyword>
<sequence length="254" mass="26467">MHRRSDPTWYVISLRPRGEHAALRRAAARCGAGFIALSPWRLAARDDAATRRALDAALAASAVVFTSPAAVRAARALHAFVPRPGQAWCAVGAGTAAALRRAGVPAVHTPARMDSEGLLALHALQDVDGAVVGLVTAPGGRGEIAPALQARGADVRRADVYAREPVPLPARALQQLRETTAPLVLALSSGDALRLAMDALPAELATKLRRAHVVAASERLRTLAQQLGFADVAVAAGPRPAQLLAAATRRHPVA</sequence>
<evidence type="ECO:0000256" key="4">
    <source>
        <dbReference type="ARBA" id="ARBA00023239"/>
    </source>
</evidence>
<proteinExistence type="inferred from homology"/>
<dbReference type="InterPro" id="IPR003754">
    <property type="entry name" value="4pyrrol_synth_uPrphyn_synth"/>
</dbReference>
<evidence type="ECO:0000256" key="2">
    <source>
        <dbReference type="ARBA" id="ARBA00008133"/>
    </source>
</evidence>
<dbReference type="PANTHER" id="PTHR38042">
    <property type="entry name" value="UROPORPHYRINOGEN-III SYNTHASE, CHLOROPLASTIC"/>
    <property type="match status" value="1"/>
</dbReference>